<evidence type="ECO:0000259" key="1">
    <source>
        <dbReference type="Pfam" id="PF04471"/>
    </source>
</evidence>
<dbReference type="GO" id="GO:0003677">
    <property type="term" value="F:DNA binding"/>
    <property type="evidence" value="ECO:0007669"/>
    <property type="project" value="InterPro"/>
</dbReference>
<dbReference type="SUPFAM" id="SSF52980">
    <property type="entry name" value="Restriction endonuclease-like"/>
    <property type="match status" value="1"/>
</dbReference>
<reference evidence="2 3" key="1">
    <citation type="submission" date="2019-09" db="EMBL/GenBank/DDBJ databases">
        <title>Genome sequence and assembly of Flavobacterium sp.</title>
        <authorList>
            <person name="Chhetri G."/>
        </authorList>
    </citation>
    <scope>NUCLEOTIDE SEQUENCE [LARGE SCALE GENOMIC DNA]</scope>
    <source>
        <strain evidence="2 3">SNL9</strain>
    </source>
</reference>
<keyword evidence="2" id="KW-0378">Hydrolase</keyword>
<keyword evidence="2" id="KW-0255">Endonuclease</keyword>
<keyword evidence="2" id="KW-0540">Nuclease</keyword>
<dbReference type="Pfam" id="PF04471">
    <property type="entry name" value="Mrr_cat"/>
    <property type="match status" value="1"/>
</dbReference>
<gene>
    <name evidence="2" type="ORF">F0460_04325</name>
</gene>
<protein>
    <submittedName>
        <fullName evidence="2">Restriction endonuclease</fullName>
    </submittedName>
</protein>
<dbReference type="AlphaFoldDB" id="A0A5M6CYD0"/>
<keyword evidence="3" id="KW-1185">Reference proteome</keyword>
<dbReference type="InterPro" id="IPR011335">
    <property type="entry name" value="Restrct_endonuc-II-like"/>
</dbReference>
<dbReference type="InterPro" id="IPR007560">
    <property type="entry name" value="Restrct_endonuc_IV_Mrr"/>
</dbReference>
<dbReference type="EMBL" id="VWSG01000002">
    <property type="protein sequence ID" value="KAA5537895.1"/>
    <property type="molecule type" value="Genomic_DNA"/>
</dbReference>
<comment type="caution">
    <text evidence="2">The sequence shown here is derived from an EMBL/GenBank/DDBJ whole genome shotgun (WGS) entry which is preliminary data.</text>
</comment>
<dbReference type="GO" id="GO:0004519">
    <property type="term" value="F:endonuclease activity"/>
    <property type="evidence" value="ECO:0007669"/>
    <property type="project" value="UniProtKB-KW"/>
</dbReference>
<sequence length="284" mass="32739">MKTLDWKIYESVIKYIYETLGKEYGVTIVGYGSNFKVTGSSGVKHQIDVLTSQTNGIHITRTAVECKCLNKKITKDVVFKLSGIINDAEIEKGIIVSRCGFTRDAVAQAKACNIGLVELREIEDKDFAENPKQIEIADLDIHVGILRKRAEIIKIDIGENRTIEIKDEIDYLDYYDFYIINEEGSSLPFIKYLNDFRIEVSLQNRMYEIITKKHDTFNSTLLNRRTKESFKIDEIIFTGRLTEKDLSKSLKLTLVDEVWLIMKSIFDERTFSFSENGVIKENMK</sequence>
<accession>A0A5M6CYD0</accession>
<organism evidence="2 3">
    <name type="scientific">Paenimyroides baculatum</name>
    <dbReference type="NCBI Taxonomy" id="2608000"/>
    <lineage>
        <taxon>Bacteria</taxon>
        <taxon>Pseudomonadati</taxon>
        <taxon>Bacteroidota</taxon>
        <taxon>Flavobacteriia</taxon>
        <taxon>Flavobacteriales</taxon>
        <taxon>Flavobacteriaceae</taxon>
        <taxon>Paenimyroides</taxon>
    </lineage>
</organism>
<evidence type="ECO:0000313" key="3">
    <source>
        <dbReference type="Proteomes" id="UP000325141"/>
    </source>
</evidence>
<name>A0A5M6CYD0_9FLAO</name>
<dbReference type="GO" id="GO:0009307">
    <property type="term" value="P:DNA restriction-modification system"/>
    <property type="evidence" value="ECO:0007669"/>
    <property type="project" value="InterPro"/>
</dbReference>
<dbReference type="RefSeq" id="WP_150010607.1">
    <property type="nucleotide sequence ID" value="NZ_VWSG01000002.1"/>
</dbReference>
<evidence type="ECO:0000313" key="2">
    <source>
        <dbReference type="EMBL" id="KAA5537895.1"/>
    </source>
</evidence>
<dbReference type="Gene3D" id="3.40.1350.10">
    <property type="match status" value="1"/>
</dbReference>
<proteinExistence type="predicted"/>
<dbReference type="Proteomes" id="UP000325141">
    <property type="component" value="Unassembled WGS sequence"/>
</dbReference>
<feature type="domain" description="Restriction endonuclease type IV Mrr" evidence="1">
    <location>
        <begin position="2"/>
        <end position="122"/>
    </location>
</feature>
<dbReference type="InterPro" id="IPR011856">
    <property type="entry name" value="tRNA_endonuc-like_dom_sf"/>
</dbReference>